<organism evidence="2">
    <name type="scientific">uncultured Thiotrichaceae bacterium</name>
    <dbReference type="NCBI Taxonomy" id="298394"/>
    <lineage>
        <taxon>Bacteria</taxon>
        <taxon>Pseudomonadati</taxon>
        <taxon>Pseudomonadota</taxon>
        <taxon>Gammaproteobacteria</taxon>
        <taxon>Thiotrichales</taxon>
        <taxon>Thiotrichaceae</taxon>
        <taxon>environmental samples</taxon>
    </lineage>
</organism>
<dbReference type="AlphaFoldDB" id="A0A6S6S0P0"/>
<proteinExistence type="predicted"/>
<protein>
    <recommendedName>
        <fullName evidence="3">DUF5640 domain-containing protein</fullName>
    </recommendedName>
</protein>
<name>A0A6S6S0P0_9GAMM</name>
<sequence length="106" mass="12178">MTRLFPLLLMLSLTLFSYQSLAANKSLVGHWKGEKISLNLYGNKTYSYKMKFLTFKGKYTVEKNVITLNYRIAGIKKKRTAVFKLKGNKLILTQKGKGNVVLTRQK</sequence>
<evidence type="ECO:0000256" key="1">
    <source>
        <dbReference type="SAM" id="SignalP"/>
    </source>
</evidence>
<feature type="signal peptide" evidence="1">
    <location>
        <begin position="1"/>
        <end position="22"/>
    </location>
</feature>
<dbReference type="EMBL" id="CACVAY010000013">
    <property type="protein sequence ID" value="CAA6803010.1"/>
    <property type="molecule type" value="Genomic_DNA"/>
</dbReference>
<evidence type="ECO:0008006" key="3">
    <source>
        <dbReference type="Google" id="ProtNLM"/>
    </source>
</evidence>
<evidence type="ECO:0000313" key="2">
    <source>
        <dbReference type="EMBL" id="CAA6803010.1"/>
    </source>
</evidence>
<keyword evidence="1" id="KW-0732">Signal</keyword>
<accession>A0A6S6S0P0</accession>
<reference evidence="2" key="1">
    <citation type="submission" date="2020-01" db="EMBL/GenBank/DDBJ databases">
        <authorList>
            <person name="Meier V. D."/>
            <person name="Meier V D."/>
        </authorList>
    </citation>
    <scope>NUCLEOTIDE SEQUENCE</scope>
    <source>
        <strain evidence="2">HLG_WM_MAG_07</strain>
    </source>
</reference>
<gene>
    <name evidence="2" type="ORF">HELGO_WM10972</name>
</gene>
<feature type="chain" id="PRO_5027628533" description="DUF5640 domain-containing protein" evidence="1">
    <location>
        <begin position="23"/>
        <end position="106"/>
    </location>
</feature>